<dbReference type="Pfam" id="PF11185">
    <property type="entry name" value="DUF2971"/>
    <property type="match status" value="1"/>
</dbReference>
<dbReference type="EMBL" id="FPCA01000006">
    <property type="protein sequence ID" value="SFU98092.1"/>
    <property type="molecule type" value="Genomic_DNA"/>
</dbReference>
<sequence>MNDTSEYTWALNCIKEKLKLYEVDIEIVSENSFTSTIYARSHGVEAYIDLANLNKEVGAFSFSLSQRKDSLSQWRGYCPRGGYAISFYDEGNYEYSQLSQMIKKHSLYIGKCLYTDDEYEVLVSEVIIHQDLATFLWYMNDTRWSEDELQRAETRGRGRYETLQGILERIVTYAPFIKHHAFKDEEEWRIVAFSNIQQYKHLTRFREGKGFIVPYLEITLIEKDAQGNLPPVQVGEIVVGPTPHMDLAVNACQLFRSELSGRVTPSDIPYRNW</sequence>
<dbReference type="InterPro" id="IPR021352">
    <property type="entry name" value="DUF2971"/>
</dbReference>
<keyword evidence="2" id="KW-1185">Reference proteome</keyword>
<dbReference type="Proteomes" id="UP000182491">
    <property type="component" value="Unassembled WGS sequence"/>
</dbReference>
<proteinExistence type="predicted"/>
<evidence type="ECO:0008006" key="3">
    <source>
        <dbReference type="Google" id="ProtNLM"/>
    </source>
</evidence>
<accession>A0A1I7KKW6</accession>
<reference evidence="2" key="1">
    <citation type="submission" date="2016-10" db="EMBL/GenBank/DDBJ databases">
        <authorList>
            <person name="Varghese N."/>
        </authorList>
    </citation>
    <scope>NUCLEOTIDE SEQUENCE [LARGE SCALE GENOMIC DNA]</scope>
    <source>
        <strain evidence="2">DSM 18820</strain>
    </source>
</reference>
<dbReference type="AlphaFoldDB" id="A0A1I7KKW6"/>
<organism evidence="1 2">
    <name type="scientific">Pontibacter akesuensis</name>
    <dbReference type="NCBI Taxonomy" id="388950"/>
    <lineage>
        <taxon>Bacteria</taxon>
        <taxon>Pseudomonadati</taxon>
        <taxon>Bacteroidota</taxon>
        <taxon>Cytophagia</taxon>
        <taxon>Cytophagales</taxon>
        <taxon>Hymenobacteraceae</taxon>
        <taxon>Pontibacter</taxon>
    </lineage>
</organism>
<evidence type="ECO:0000313" key="1">
    <source>
        <dbReference type="EMBL" id="SFU98092.1"/>
    </source>
</evidence>
<protein>
    <recommendedName>
        <fullName evidence="3">DUF2971 domain-containing protein</fullName>
    </recommendedName>
</protein>
<name>A0A1I7KKW6_9BACT</name>
<dbReference type="STRING" id="388950.GCA_001611675_02807"/>
<dbReference type="RefSeq" id="WP_172798121.1">
    <property type="nucleotide sequence ID" value="NZ_BMXC01000005.1"/>
</dbReference>
<gene>
    <name evidence="1" type="ORF">SAMN04487941_3815</name>
</gene>
<evidence type="ECO:0000313" key="2">
    <source>
        <dbReference type="Proteomes" id="UP000182491"/>
    </source>
</evidence>